<name>A0A839GPP1_9BACT</name>
<dbReference type="RefSeq" id="WP_182512570.1">
    <property type="nucleotide sequence ID" value="NZ_JACJIQ010000005.1"/>
</dbReference>
<dbReference type="CDD" id="cd02947">
    <property type="entry name" value="TRX_family"/>
    <property type="match status" value="1"/>
</dbReference>
<keyword evidence="2" id="KW-0413">Isomerase</keyword>
<evidence type="ECO:0000256" key="1">
    <source>
        <dbReference type="SAM" id="SignalP"/>
    </source>
</evidence>
<organism evidence="2 3">
    <name type="scientific">Rufibacter quisquiliarum</name>
    <dbReference type="NCBI Taxonomy" id="1549639"/>
    <lineage>
        <taxon>Bacteria</taxon>
        <taxon>Pseudomonadati</taxon>
        <taxon>Bacteroidota</taxon>
        <taxon>Cytophagia</taxon>
        <taxon>Cytophagales</taxon>
        <taxon>Hymenobacteraceae</taxon>
        <taxon>Rufibacter</taxon>
    </lineage>
</organism>
<comment type="caution">
    <text evidence="2">The sequence shown here is derived from an EMBL/GenBank/DDBJ whole genome shotgun (WGS) entry which is preliminary data.</text>
</comment>
<evidence type="ECO:0000313" key="3">
    <source>
        <dbReference type="Proteomes" id="UP000563094"/>
    </source>
</evidence>
<gene>
    <name evidence="2" type="ORF">FHS90_001564</name>
</gene>
<dbReference type="PROSITE" id="PS51257">
    <property type="entry name" value="PROKAR_LIPOPROTEIN"/>
    <property type="match status" value="1"/>
</dbReference>
<dbReference type="SUPFAM" id="SSF52833">
    <property type="entry name" value="Thioredoxin-like"/>
    <property type="match status" value="1"/>
</dbReference>
<keyword evidence="1" id="KW-0732">Signal</keyword>
<proteinExistence type="predicted"/>
<dbReference type="Gene3D" id="3.40.30.10">
    <property type="entry name" value="Glutaredoxin"/>
    <property type="match status" value="1"/>
</dbReference>
<dbReference type="InterPro" id="IPR036249">
    <property type="entry name" value="Thioredoxin-like_sf"/>
</dbReference>
<feature type="signal peptide" evidence="1">
    <location>
        <begin position="1"/>
        <end position="22"/>
    </location>
</feature>
<dbReference type="GO" id="GO:0016853">
    <property type="term" value="F:isomerase activity"/>
    <property type="evidence" value="ECO:0007669"/>
    <property type="project" value="UniProtKB-KW"/>
</dbReference>
<dbReference type="Proteomes" id="UP000563094">
    <property type="component" value="Unassembled WGS sequence"/>
</dbReference>
<protein>
    <submittedName>
        <fullName evidence="2">Thiol-disulfide isomerase/thioredoxin</fullName>
    </submittedName>
</protein>
<sequence>MRYVLFIFAALAFAACSTPRQAVITDATHTGLDPQENREEPTQAGNDSLLIGTTTRVAFEMPRYSAWFHPMYLRYKPNEQIIDQLQPQLEGVRIKVFMGSWCLDSQREIPRFYKVLDAARFPYSRVEMTSLREDKTGLTGEEKTLNITAVPTFIFYKNGKELGRIVETAYPTLEMNMHTVLKDSTATK</sequence>
<dbReference type="EMBL" id="JACJIQ010000005">
    <property type="protein sequence ID" value="MBA9076856.1"/>
    <property type="molecule type" value="Genomic_DNA"/>
</dbReference>
<dbReference type="AlphaFoldDB" id="A0A839GPP1"/>
<feature type="chain" id="PRO_5032823885" evidence="1">
    <location>
        <begin position="23"/>
        <end position="188"/>
    </location>
</feature>
<accession>A0A839GPP1</accession>
<reference evidence="2 3" key="1">
    <citation type="submission" date="2020-08" db="EMBL/GenBank/DDBJ databases">
        <title>Genomic Encyclopedia of Type Strains, Phase IV (KMG-IV): sequencing the most valuable type-strain genomes for metagenomic binning, comparative biology and taxonomic classification.</title>
        <authorList>
            <person name="Goeker M."/>
        </authorList>
    </citation>
    <scope>NUCLEOTIDE SEQUENCE [LARGE SCALE GENOMIC DNA]</scope>
    <source>
        <strain evidence="2 3">DSM 29854</strain>
    </source>
</reference>
<keyword evidence="3" id="KW-1185">Reference proteome</keyword>
<evidence type="ECO:0000313" key="2">
    <source>
        <dbReference type="EMBL" id="MBA9076856.1"/>
    </source>
</evidence>